<dbReference type="Gene3D" id="1.20.1640.10">
    <property type="entry name" value="Multidrug efflux transporter AcrB transmembrane domain"/>
    <property type="match status" value="2"/>
</dbReference>
<gene>
    <name evidence="3" type="ORF">JFL75_10830</name>
</gene>
<dbReference type="Gene3D" id="3.30.70.1440">
    <property type="entry name" value="Multidrug efflux transporter AcrB pore domain"/>
    <property type="match status" value="1"/>
</dbReference>
<dbReference type="SUPFAM" id="SSF82866">
    <property type="entry name" value="Multidrug efflux transporter AcrB transmembrane domain"/>
    <property type="match status" value="2"/>
</dbReference>
<dbReference type="GO" id="GO:0042910">
    <property type="term" value="F:xenobiotic transmembrane transporter activity"/>
    <property type="evidence" value="ECO:0007669"/>
    <property type="project" value="TreeGrafter"/>
</dbReference>
<feature type="transmembrane region" description="Helical" evidence="2">
    <location>
        <begin position="12"/>
        <end position="34"/>
    </location>
</feature>
<keyword evidence="2" id="KW-0472">Membrane</keyword>
<keyword evidence="2" id="KW-0812">Transmembrane</keyword>
<dbReference type="PRINTS" id="PR00702">
    <property type="entry name" value="ACRIFLAVINRP"/>
</dbReference>
<dbReference type="SUPFAM" id="SSF82693">
    <property type="entry name" value="Multidrug efflux transporter AcrB pore domain, PN1, PN2, PC1 and PC2 subdomains"/>
    <property type="match status" value="3"/>
</dbReference>
<dbReference type="InterPro" id="IPR001036">
    <property type="entry name" value="Acrflvin-R"/>
</dbReference>
<reference evidence="3" key="1">
    <citation type="submission" date="2021-01" db="EMBL/GenBank/DDBJ databases">
        <title>Description of Breznakiella homolactica.</title>
        <authorList>
            <person name="Song Y."/>
            <person name="Brune A."/>
        </authorList>
    </citation>
    <scope>NUCLEOTIDE SEQUENCE</scope>
    <source>
        <strain evidence="3">RmG30</strain>
    </source>
</reference>
<dbReference type="EMBL" id="CP067089">
    <property type="protein sequence ID" value="QQO07454.1"/>
    <property type="molecule type" value="Genomic_DNA"/>
</dbReference>
<keyword evidence="2" id="KW-1133">Transmembrane helix</keyword>
<feature type="transmembrane region" description="Helical" evidence="2">
    <location>
        <begin position="927"/>
        <end position="949"/>
    </location>
</feature>
<dbReference type="GO" id="GO:0005886">
    <property type="term" value="C:plasma membrane"/>
    <property type="evidence" value="ECO:0007669"/>
    <property type="project" value="TreeGrafter"/>
</dbReference>
<sequence length="1053" mass="114210">MSVAKKVVDRPVLSIIVFALIAVVAGYMVSGIAIDMFPEINMPVLMVMTTYEGAGPETVEKTITRTVESNLVNVSGLKNMTSISSEHISLVIMEFDYGTDLDLKISDVRDKLDRVKRALPDDVENPTVIQFDMSSMPIMNVAIRGNRTQNELRTIAEDMIQDRLEQVNGVASTSVRGGQSEIVKVELSQNRLEAYGLTITGITQVLAAQNLELGAGTIVDGSKNYSIRTTGEYASIQDIAETVVSRKNGADIRLQDIGTVAMGYEDEESTVFINGESGVYVSVTKQSGTNSVAIADRVYTRLDELAADMPADITLEIIYDGTEQIRDMIDELISSALTGFVLAVIILFIFLRNIKSTVIIGISIPFSILVTLLIMNLMGITLNMMTLTGLILGIGMIVDSSIVILDNIFKFRERGAKPSIAAVLGSQEVMSSIISSTLTTICVFIPILLFKSRLSMIGELFEGMIFTVAIALISSLVVAIFLVPVLASKYLPIDTRVQKPLKNKVLRTIDDAVAGAISAMGRGYRRLLSGAINHRFATMVIVVAAFIGSVLAMTKMPIVMIPPMNEDSVTLNVELPLGTRYEETLAVMLQLQEFAMDEINGIKNITVNAGSTGSSMSIGSSTHKGDLTVTLNINEAGADTSTEVMEKLRAHFRDFPNASLSFSEGMARQMAGGSDIDIALRVDDIDVGLAAAKEISELIGDNVPELGEVTIDTTEGLPQVEVVIDRNRAYNMGLNISSIATEIYASMNGIEATTFRSSGDEYSVMLMLQEEDRKKLPDLDRIFVSSNSGQLVPLANFATLERGLGPVTINRENQSRVIHITGNVLEGYRTDTTENKVKDVLAENFVAPTGVTVSYEGQQSEITDMIETFILIITLAILLVFGVMAGQYESFKDPIINLCTIPLMLIGVIGIYLITGQTLNTFTMVGLVMLVGIVVNNGIVLVDYTNLLVGRGVPVKQACLDAGESRLRPVLMTTLTTILGMVPMAFFPGESSMMIQPIGLTVIGGLTSSTFITLFFIPVMYSYINEHRGKKRKEEKKRAPAAIAASPETVEEV</sequence>
<protein>
    <submittedName>
        <fullName evidence="3">Efflux RND transporter permease subunit</fullName>
    </submittedName>
</protein>
<feature type="transmembrane region" description="Helical" evidence="2">
    <location>
        <begin position="358"/>
        <end position="378"/>
    </location>
</feature>
<dbReference type="KEGG" id="bhc:JFL75_10830"/>
<evidence type="ECO:0000313" key="4">
    <source>
        <dbReference type="Proteomes" id="UP000595917"/>
    </source>
</evidence>
<feature type="transmembrane region" description="Helical" evidence="2">
    <location>
        <begin position="384"/>
        <end position="409"/>
    </location>
</feature>
<dbReference type="Gene3D" id="3.30.70.1320">
    <property type="entry name" value="Multidrug efflux transporter AcrB pore domain like"/>
    <property type="match status" value="1"/>
</dbReference>
<feature type="region of interest" description="Disordered" evidence="1">
    <location>
        <begin position="1032"/>
        <end position="1053"/>
    </location>
</feature>
<feature type="transmembrane region" description="Helical" evidence="2">
    <location>
        <begin position="869"/>
        <end position="888"/>
    </location>
</feature>
<dbReference type="PANTHER" id="PTHR32063">
    <property type="match status" value="1"/>
</dbReference>
<feature type="transmembrane region" description="Helical" evidence="2">
    <location>
        <begin position="332"/>
        <end position="351"/>
    </location>
</feature>
<organism evidence="3 4">
    <name type="scientific">Breznakiella homolactica</name>
    <dbReference type="NCBI Taxonomy" id="2798577"/>
    <lineage>
        <taxon>Bacteria</taxon>
        <taxon>Pseudomonadati</taxon>
        <taxon>Spirochaetota</taxon>
        <taxon>Spirochaetia</taxon>
        <taxon>Spirochaetales</taxon>
        <taxon>Breznakiellaceae</taxon>
        <taxon>Breznakiella</taxon>
    </lineage>
</organism>
<name>A0A7T7XJ98_9SPIR</name>
<feature type="transmembrane region" description="Helical" evidence="2">
    <location>
        <begin position="429"/>
        <end position="449"/>
    </location>
</feature>
<dbReference type="Gene3D" id="3.30.2090.10">
    <property type="entry name" value="Multidrug efflux transporter AcrB TolC docking domain, DN and DC subdomains"/>
    <property type="match status" value="2"/>
</dbReference>
<dbReference type="Gene3D" id="3.30.70.1430">
    <property type="entry name" value="Multidrug efflux transporter AcrB pore domain"/>
    <property type="match status" value="2"/>
</dbReference>
<feature type="transmembrane region" description="Helical" evidence="2">
    <location>
        <begin position="999"/>
        <end position="1024"/>
    </location>
</feature>
<feature type="transmembrane region" description="Helical" evidence="2">
    <location>
        <begin position="536"/>
        <end position="554"/>
    </location>
</feature>
<feature type="transmembrane region" description="Helical" evidence="2">
    <location>
        <begin position="895"/>
        <end position="915"/>
    </location>
</feature>
<feature type="transmembrane region" description="Helical" evidence="2">
    <location>
        <begin position="464"/>
        <end position="487"/>
    </location>
</feature>
<keyword evidence="4" id="KW-1185">Reference proteome</keyword>
<evidence type="ECO:0000313" key="3">
    <source>
        <dbReference type="EMBL" id="QQO07454.1"/>
    </source>
</evidence>
<proteinExistence type="predicted"/>
<dbReference type="RefSeq" id="WP_215624759.1">
    <property type="nucleotide sequence ID" value="NZ_CP067089.2"/>
</dbReference>
<dbReference type="Pfam" id="PF00873">
    <property type="entry name" value="ACR_tran"/>
    <property type="match status" value="1"/>
</dbReference>
<dbReference type="Proteomes" id="UP000595917">
    <property type="component" value="Chromosome"/>
</dbReference>
<evidence type="ECO:0000256" key="2">
    <source>
        <dbReference type="SAM" id="Phobius"/>
    </source>
</evidence>
<dbReference type="InterPro" id="IPR027463">
    <property type="entry name" value="AcrB_DN_DC_subdom"/>
</dbReference>
<feature type="transmembrane region" description="Helical" evidence="2">
    <location>
        <begin position="970"/>
        <end position="987"/>
    </location>
</feature>
<accession>A0A7T7XJ98</accession>
<dbReference type="PANTHER" id="PTHR32063:SF0">
    <property type="entry name" value="SWARMING MOTILITY PROTEIN SWRC"/>
    <property type="match status" value="1"/>
</dbReference>
<dbReference type="SUPFAM" id="SSF82714">
    <property type="entry name" value="Multidrug efflux transporter AcrB TolC docking domain, DN and DC subdomains"/>
    <property type="match status" value="2"/>
</dbReference>
<evidence type="ECO:0000256" key="1">
    <source>
        <dbReference type="SAM" id="MobiDB-lite"/>
    </source>
</evidence>
<dbReference type="AlphaFoldDB" id="A0A7T7XJ98"/>